<reference evidence="1 2" key="1">
    <citation type="submission" date="2012-04" db="EMBL/GenBank/DDBJ databases">
        <title>The Genome Sequence of Bacillus cereus VD078.</title>
        <authorList>
            <consortium name="The Broad Institute Genome Sequencing Platform"/>
            <consortium name="The Broad Institute Genome Sequencing Center for Infectious Disease"/>
            <person name="Feldgarden M."/>
            <person name="Van der Auwera G.A."/>
            <person name="Mahillon J."/>
            <person name="Duprez V."/>
            <person name="Timmery S."/>
            <person name="Mattelet C."/>
            <person name="Dierick K."/>
            <person name="Sun M."/>
            <person name="Yu Z."/>
            <person name="Zhu L."/>
            <person name="Hu X."/>
            <person name="Shank E.B."/>
            <person name="Swiecicka I."/>
            <person name="Hansen B.M."/>
            <person name="Andrup L."/>
            <person name="Young S.K."/>
            <person name="Zeng Q."/>
            <person name="Gargeya S."/>
            <person name="Fitzgerald M."/>
            <person name="Haas B."/>
            <person name="Abouelleil A."/>
            <person name="Alvarado L."/>
            <person name="Arachchi H.M."/>
            <person name="Berlin A."/>
            <person name="Chapman S.B."/>
            <person name="Goldberg J."/>
            <person name="Griggs A."/>
            <person name="Gujja S."/>
            <person name="Hansen M."/>
            <person name="Howarth C."/>
            <person name="Imamovic A."/>
            <person name="Larimer J."/>
            <person name="McCowen C."/>
            <person name="Montmayeur A."/>
            <person name="Murphy C."/>
            <person name="Neiman D."/>
            <person name="Pearson M."/>
            <person name="Priest M."/>
            <person name="Roberts A."/>
            <person name="Saif S."/>
            <person name="Shea T."/>
            <person name="Sisk P."/>
            <person name="Sykes S."/>
            <person name="Wortman J."/>
            <person name="Nusbaum C."/>
            <person name="Birren B."/>
        </authorList>
    </citation>
    <scope>NUCLEOTIDE SEQUENCE [LARGE SCALE GENOMIC DNA]</scope>
    <source>
        <strain evidence="1 2">VD078</strain>
    </source>
</reference>
<gene>
    <name evidence="1" type="ORF">III_04582</name>
</gene>
<dbReference type="Proteomes" id="UP000006976">
    <property type="component" value="Unassembled WGS sequence"/>
</dbReference>
<evidence type="ECO:0000313" key="2">
    <source>
        <dbReference type="Proteomes" id="UP000006976"/>
    </source>
</evidence>
<sequence>MERTDIEFLVRSFYFENGKYAILEERELHREMERFK</sequence>
<evidence type="ECO:0008006" key="3">
    <source>
        <dbReference type="Google" id="ProtNLM"/>
    </source>
</evidence>
<organism evidence="1 2">
    <name type="scientific">Bacillus mycoides</name>
    <dbReference type="NCBI Taxonomy" id="1405"/>
    <lineage>
        <taxon>Bacteria</taxon>
        <taxon>Bacillati</taxon>
        <taxon>Bacillota</taxon>
        <taxon>Bacilli</taxon>
        <taxon>Bacillales</taxon>
        <taxon>Bacillaceae</taxon>
        <taxon>Bacillus</taxon>
        <taxon>Bacillus cereus group</taxon>
    </lineage>
</organism>
<protein>
    <recommendedName>
        <fullName evidence="3">Fur-regulated basic protein FbpA</fullName>
    </recommendedName>
</protein>
<evidence type="ECO:0000313" key="1">
    <source>
        <dbReference type="EMBL" id="EJR35423.1"/>
    </source>
</evidence>
<accession>A0ABC9QY71</accession>
<dbReference type="AlphaFoldDB" id="A0ABC9QY71"/>
<name>A0ABC9QY71_BACMY</name>
<proteinExistence type="predicted"/>
<comment type="caution">
    <text evidence="1">The sequence shown here is derived from an EMBL/GenBank/DDBJ whole genome shotgun (WGS) entry which is preliminary data.</text>
</comment>
<dbReference type="EMBL" id="AHEV01000030">
    <property type="protein sequence ID" value="EJR35423.1"/>
    <property type="molecule type" value="Genomic_DNA"/>
</dbReference>